<feature type="transmembrane region" description="Helical" evidence="4">
    <location>
        <begin position="176"/>
        <end position="195"/>
    </location>
</feature>
<feature type="transmembrane region" description="Helical" evidence="4">
    <location>
        <begin position="153"/>
        <end position="170"/>
    </location>
</feature>
<accession>A6DI93</accession>
<dbReference type="InterPro" id="IPR036259">
    <property type="entry name" value="MFS_trans_sf"/>
</dbReference>
<dbReference type="InterPro" id="IPR052528">
    <property type="entry name" value="Sugar_transport-like"/>
</dbReference>
<feature type="transmembrane region" description="Helical" evidence="4">
    <location>
        <begin position="358"/>
        <end position="376"/>
    </location>
</feature>
<feature type="transmembrane region" description="Helical" evidence="4">
    <location>
        <begin position="396"/>
        <end position="416"/>
    </location>
</feature>
<dbReference type="PANTHER" id="PTHR23526">
    <property type="entry name" value="INTEGRAL MEMBRANE TRANSPORT PROTEIN-RELATED"/>
    <property type="match status" value="1"/>
</dbReference>
<keyword evidence="6" id="KW-1185">Reference proteome</keyword>
<evidence type="ECO:0000313" key="6">
    <source>
        <dbReference type="Proteomes" id="UP000004947"/>
    </source>
</evidence>
<sequence>MNKSLKGSINYTAARKNIIWCQCTGMLPLMFLINGFMLNYCKKFGLSDSDVMLSLTVLPNILMVLLILPVANLSDKFGKKKLGNLTNVFCPIAYLIILSASYFKEHFLLIVSTGLIVYQLGHIFTVSNWFALMEPLIEKGKRGRFLAVLRSSWQVIALIATMLSSWAFSLSDDSNIYRSIIIILAIFCLIRAIFYGRIPEVQTSREKANKFSDACKHLLHNKKYIYFCIFCFLIAFLGSSLATTLNLYQIGALNFSESNVLTISYINMAGATAGFWLGGWISDKYSHDRLFKISTLVITFFLICFTFTRHFPVSYMLTTALIAFLINTWISAMHIGISGEAMHVVDERDKSFGISMSFMQMALGTSVSSILCMKFLDLYQGRTYLLMNLKFNHYEVLLAIMSLVMFAIFIFGFFIFRNK</sequence>
<dbReference type="Pfam" id="PF07690">
    <property type="entry name" value="MFS_1"/>
    <property type="match status" value="1"/>
</dbReference>
<dbReference type="EMBL" id="ABCK01000004">
    <property type="protein sequence ID" value="EDM28747.1"/>
    <property type="molecule type" value="Genomic_DNA"/>
</dbReference>
<feature type="transmembrane region" description="Helical" evidence="4">
    <location>
        <begin position="260"/>
        <end position="278"/>
    </location>
</feature>
<dbReference type="SUPFAM" id="SSF103473">
    <property type="entry name" value="MFS general substrate transporter"/>
    <property type="match status" value="1"/>
</dbReference>
<dbReference type="GO" id="GO:0022857">
    <property type="term" value="F:transmembrane transporter activity"/>
    <property type="evidence" value="ECO:0007669"/>
    <property type="project" value="InterPro"/>
</dbReference>
<evidence type="ECO:0000256" key="1">
    <source>
        <dbReference type="ARBA" id="ARBA00022692"/>
    </source>
</evidence>
<reference evidence="5 6" key="1">
    <citation type="journal article" date="2010" name="J. Bacteriol.">
        <title>Genome sequence of Lentisphaera araneosa HTCC2155T, the type species of the order Lentisphaerales in the phylum Lentisphaerae.</title>
        <authorList>
            <person name="Thrash J.C."/>
            <person name="Cho J.C."/>
            <person name="Vergin K.L."/>
            <person name="Morris R.M."/>
            <person name="Giovannoni S.J."/>
        </authorList>
    </citation>
    <scope>NUCLEOTIDE SEQUENCE [LARGE SCALE GENOMIC DNA]</scope>
    <source>
        <strain evidence="5 6">HTCC2155</strain>
    </source>
</reference>
<evidence type="ECO:0000256" key="2">
    <source>
        <dbReference type="ARBA" id="ARBA00022989"/>
    </source>
</evidence>
<dbReference type="Gene3D" id="1.20.1250.20">
    <property type="entry name" value="MFS general substrate transporter like domains"/>
    <property type="match status" value="1"/>
</dbReference>
<dbReference type="PANTHER" id="PTHR23526:SF2">
    <property type="entry name" value="MAJOR FACILITATOR SUPERFAMILY (MFS) PROFILE DOMAIN-CONTAINING PROTEIN"/>
    <property type="match status" value="1"/>
</dbReference>
<feature type="transmembrane region" description="Helical" evidence="4">
    <location>
        <begin position="52"/>
        <end position="73"/>
    </location>
</feature>
<feature type="transmembrane region" description="Helical" evidence="4">
    <location>
        <begin position="290"/>
        <end position="308"/>
    </location>
</feature>
<proteinExistence type="predicted"/>
<feature type="transmembrane region" description="Helical" evidence="4">
    <location>
        <begin position="109"/>
        <end position="132"/>
    </location>
</feature>
<dbReference type="RefSeq" id="WP_007277624.1">
    <property type="nucleotide sequence ID" value="NZ_ABCK01000004.1"/>
</dbReference>
<protein>
    <submittedName>
        <fullName evidence="5">Permeases of the major facilitator superfamily protein</fullName>
    </submittedName>
</protein>
<feature type="transmembrane region" description="Helical" evidence="4">
    <location>
        <begin position="224"/>
        <end position="248"/>
    </location>
</feature>
<gene>
    <name evidence="5" type="ORF">LNTAR_09259</name>
</gene>
<organism evidence="5 6">
    <name type="scientific">Lentisphaera araneosa HTCC2155</name>
    <dbReference type="NCBI Taxonomy" id="313628"/>
    <lineage>
        <taxon>Bacteria</taxon>
        <taxon>Pseudomonadati</taxon>
        <taxon>Lentisphaerota</taxon>
        <taxon>Lentisphaeria</taxon>
        <taxon>Lentisphaerales</taxon>
        <taxon>Lentisphaeraceae</taxon>
        <taxon>Lentisphaera</taxon>
    </lineage>
</organism>
<feature type="transmembrane region" description="Helical" evidence="4">
    <location>
        <begin position="20"/>
        <end position="40"/>
    </location>
</feature>
<feature type="transmembrane region" description="Helical" evidence="4">
    <location>
        <begin position="85"/>
        <end position="103"/>
    </location>
</feature>
<name>A6DI93_9BACT</name>
<evidence type="ECO:0000256" key="3">
    <source>
        <dbReference type="ARBA" id="ARBA00023136"/>
    </source>
</evidence>
<dbReference type="OrthoDB" id="9785572at2"/>
<keyword evidence="2 4" id="KW-1133">Transmembrane helix</keyword>
<keyword evidence="1 4" id="KW-0812">Transmembrane</keyword>
<evidence type="ECO:0000256" key="4">
    <source>
        <dbReference type="SAM" id="Phobius"/>
    </source>
</evidence>
<keyword evidence="3 4" id="KW-0472">Membrane</keyword>
<dbReference type="Proteomes" id="UP000004947">
    <property type="component" value="Unassembled WGS sequence"/>
</dbReference>
<comment type="caution">
    <text evidence="5">The sequence shown here is derived from an EMBL/GenBank/DDBJ whole genome shotgun (WGS) entry which is preliminary data.</text>
</comment>
<dbReference type="STRING" id="313628.LNTAR_09259"/>
<evidence type="ECO:0000313" key="5">
    <source>
        <dbReference type="EMBL" id="EDM28747.1"/>
    </source>
</evidence>
<dbReference type="eggNOG" id="COG2211">
    <property type="taxonomic scope" value="Bacteria"/>
</dbReference>
<dbReference type="AlphaFoldDB" id="A6DI93"/>
<feature type="transmembrane region" description="Helical" evidence="4">
    <location>
        <begin position="314"/>
        <end position="337"/>
    </location>
</feature>
<dbReference type="InterPro" id="IPR011701">
    <property type="entry name" value="MFS"/>
</dbReference>